<organism evidence="1 2">
    <name type="scientific">Jatropha curcas</name>
    <name type="common">Barbados nut</name>
    <dbReference type="NCBI Taxonomy" id="180498"/>
    <lineage>
        <taxon>Eukaryota</taxon>
        <taxon>Viridiplantae</taxon>
        <taxon>Streptophyta</taxon>
        <taxon>Embryophyta</taxon>
        <taxon>Tracheophyta</taxon>
        <taxon>Spermatophyta</taxon>
        <taxon>Magnoliopsida</taxon>
        <taxon>eudicotyledons</taxon>
        <taxon>Gunneridae</taxon>
        <taxon>Pentapetalae</taxon>
        <taxon>rosids</taxon>
        <taxon>fabids</taxon>
        <taxon>Malpighiales</taxon>
        <taxon>Euphorbiaceae</taxon>
        <taxon>Crotonoideae</taxon>
        <taxon>Jatropheae</taxon>
        <taxon>Jatropha</taxon>
    </lineage>
</organism>
<dbReference type="Proteomes" id="UP000027138">
    <property type="component" value="Unassembled WGS sequence"/>
</dbReference>
<accession>A0A067KRZ8</accession>
<keyword evidence="2" id="KW-1185">Reference proteome</keyword>
<name>A0A067KRZ8_JATCU</name>
<dbReference type="EMBL" id="KK914353">
    <property type="protein sequence ID" value="KDP39001.1"/>
    <property type="molecule type" value="Genomic_DNA"/>
</dbReference>
<sequence>MRHVTYRKVDKKWVGECDESGASTRGKSGNIVGGGRYDDVSMTSIFLGGG</sequence>
<protein>
    <submittedName>
        <fullName evidence="1">Uncharacterized protein</fullName>
    </submittedName>
</protein>
<reference evidence="1 2" key="1">
    <citation type="journal article" date="2014" name="PLoS ONE">
        <title>Global Analysis of Gene Expression Profiles in Physic Nut (Jatropha curcas L.) Seedlings Exposed to Salt Stress.</title>
        <authorList>
            <person name="Zhang L."/>
            <person name="Zhang C."/>
            <person name="Wu P."/>
            <person name="Chen Y."/>
            <person name="Li M."/>
            <person name="Jiang H."/>
            <person name="Wu G."/>
        </authorList>
    </citation>
    <scope>NUCLEOTIDE SEQUENCE [LARGE SCALE GENOMIC DNA]</scope>
    <source>
        <strain evidence="2">cv. GZQX0401</strain>
        <tissue evidence="1">Young leaves</tissue>
    </source>
</reference>
<evidence type="ECO:0000313" key="1">
    <source>
        <dbReference type="EMBL" id="KDP39001.1"/>
    </source>
</evidence>
<dbReference type="AlphaFoldDB" id="A0A067KRZ8"/>
<gene>
    <name evidence="1" type="ORF">JCGZ_00758</name>
</gene>
<evidence type="ECO:0000313" key="2">
    <source>
        <dbReference type="Proteomes" id="UP000027138"/>
    </source>
</evidence>
<proteinExistence type="predicted"/>